<feature type="compositionally biased region" description="Low complexity" evidence="7">
    <location>
        <begin position="262"/>
        <end position="282"/>
    </location>
</feature>
<dbReference type="Proteomes" id="UP000515154">
    <property type="component" value="Linkage group LG11"/>
</dbReference>
<feature type="compositionally biased region" description="Acidic residues" evidence="7">
    <location>
        <begin position="168"/>
        <end position="179"/>
    </location>
</feature>
<dbReference type="GO" id="GO:0030424">
    <property type="term" value="C:axon"/>
    <property type="evidence" value="ECO:0007669"/>
    <property type="project" value="TreeGrafter"/>
</dbReference>
<proteinExistence type="predicted"/>
<organism evidence="9 10">
    <name type="scientific">Octopus sinensis</name>
    <name type="common">East Asian common octopus</name>
    <dbReference type="NCBI Taxonomy" id="2607531"/>
    <lineage>
        <taxon>Eukaryota</taxon>
        <taxon>Metazoa</taxon>
        <taxon>Spiralia</taxon>
        <taxon>Lophotrochozoa</taxon>
        <taxon>Mollusca</taxon>
        <taxon>Cephalopoda</taxon>
        <taxon>Coleoidea</taxon>
        <taxon>Octopodiformes</taxon>
        <taxon>Octopoda</taxon>
        <taxon>Incirrata</taxon>
        <taxon>Octopodidae</taxon>
        <taxon>Octopus</taxon>
    </lineage>
</organism>
<evidence type="ECO:0000256" key="7">
    <source>
        <dbReference type="SAM" id="MobiDB-lite"/>
    </source>
</evidence>
<name>A0A7E6F6L3_9MOLL</name>
<feature type="compositionally biased region" description="Polar residues" evidence="7">
    <location>
        <begin position="462"/>
        <end position="482"/>
    </location>
</feature>
<dbReference type="PANTHER" id="PTHR45799:SF2">
    <property type="entry name" value="RETICULON-LIKE PROTEIN"/>
    <property type="match status" value="1"/>
</dbReference>
<keyword evidence="5 6" id="KW-0472">Membrane</keyword>
<dbReference type="GO" id="GO:0005789">
    <property type="term" value="C:endoplasmic reticulum membrane"/>
    <property type="evidence" value="ECO:0007669"/>
    <property type="project" value="UniProtKB-SubCell"/>
</dbReference>
<reference evidence="10" key="1">
    <citation type="submission" date="2025-08" db="UniProtKB">
        <authorList>
            <consortium name="RefSeq"/>
        </authorList>
    </citation>
    <scope>IDENTIFICATION</scope>
</reference>
<evidence type="ECO:0000256" key="4">
    <source>
        <dbReference type="ARBA" id="ARBA00022989"/>
    </source>
</evidence>
<feature type="region of interest" description="Disordered" evidence="7">
    <location>
        <begin position="462"/>
        <end position="495"/>
    </location>
</feature>
<keyword evidence="4 6" id="KW-1133">Transmembrane helix</keyword>
<feature type="compositionally biased region" description="Polar residues" evidence="7">
    <location>
        <begin position="28"/>
        <end position="40"/>
    </location>
</feature>
<keyword evidence="9" id="KW-1185">Reference proteome</keyword>
<gene>
    <name evidence="10" type="primary">LOC115217396</name>
</gene>
<dbReference type="AlphaFoldDB" id="A0A7E6F6L3"/>
<evidence type="ECO:0000313" key="10">
    <source>
        <dbReference type="RefSeq" id="XP_036363384.1"/>
    </source>
</evidence>
<dbReference type="PANTHER" id="PTHR45799">
    <property type="entry name" value="RETICULON-LIKE PROTEIN"/>
    <property type="match status" value="1"/>
</dbReference>
<dbReference type="InterPro" id="IPR046964">
    <property type="entry name" value="RTN1-4"/>
</dbReference>
<dbReference type="RefSeq" id="XP_036363384.1">
    <property type="nucleotide sequence ID" value="XM_036507491.1"/>
</dbReference>
<dbReference type="Pfam" id="PF02453">
    <property type="entry name" value="Reticulon"/>
    <property type="match status" value="1"/>
</dbReference>
<evidence type="ECO:0000256" key="3">
    <source>
        <dbReference type="ARBA" id="ARBA00022824"/>
    </source>
</evidence>
<feature type="compositionally biased region" description="Acidic residues" evidence="7">
    <location>
        <begin position="209"/>
        <end position="218"/>
    </location>
</feature>
<feature type="region of interest" description="Disordered" evidence="7">
    <location>
        <begin position="1"/>
        <end position="232"/>
    </location>
</feature>
<evidence type="ECO:0000313" key="9">
    <source>
        <dbReference type="Proteomes" id="UP000515154"/>
    </source>
</evidence>
<dbReference type="InterPro" id="IPR003388">
    <property type="entry name" value="Reticulon"/>
</dbReference>
<feature type="transmembrane region" description="Helical" evidence="6">
    <location>
        <begin position="538"/>
        <end position="571"/>
    </location>
</feature>
<feature type="compositionally biased region" description="Polar residues" evidence="7">
    <location>
        <begin position="132"/>
        <end position="145"/>
    </location>
</feature>
<accession>A0A7E6F6L3</accession>
<comment type="subcellular location">
    <subcellularLocation>
        <location evidence="1 6">Endoplasmic reticulum membrane</location>
        <topology evidence="1 6">Multi-pass membrane protein</topology>
    </subcellularLocation>
</comment>
<evidence type="ECO:0000256" key="6">
    <source>
        <dbReference type="RuleBase" id="RU363132"/>
    </source>
</evidence>
<feature type="transmembrane region" description="Helical" evidence="6">
    <location>
        <begin position="642"/>
        <end position="670"/>
    </location>
</feature>
<feature type="compositionally biased region" description="Low complexity" evidence="7">
    <location>
        <begin position="73"/>
        <end position="100"/>
    </location>
</feature>
<dbReference type="Gene3D" id="1.20.5.2480">
    <property type="match status" value="1"/>
</dbReference>
<evidence type="ECO:0000256" key="5">
    <source>
        <dbReference type="ARBA" id="ARBA00023136"/>
    </source>
</evidence>
<dbReference type="PROSITE" id="PS50845">
    <property type="entry name" value="RETICULON"/>
    <property type="match status" value="1"/>
</dbReference>
<feature type="domain" description="Reticulon" evidence="8">
    <location>
        <begin position="524"/>
        <end position="715"/>
    </location>
</feature>
<feature type="compositionally biased region" description="Basic and acidic residues" evidence="7">
    <location>
        <begin position="198"/>
        <end position="208"/>
    </location>
</feature>
<evidence type="ECO:0000259" key="8">
    <source>
        <dbReference type="PROSITE" id="PS50845"/>
    </source>
</evidence>
<feature type="region of interest" description="Disordered" evidence="7">
    <location>
        <begin position="367"/>
        <end position="438"/>
    </location>
</feature>
<evidence type="ECO:0000256" key="1">
    <source>
        <dbReference type="ARBA" id="ARBA00004477"/>
    </source>
</evidence>
<evidence type="ECO:0000256" key="2">
    <source>
        <dbReference type="ARBA" id="ARBA00022692"/>
    </source>
</evidence>
<feature type="region of interest" description="Disordered" evidence="7">
    <location>
        <begin position="249"/>
        <end position="339"/>
    </location>
</feature>
<sequence>MADEGINNMTQPDSVGNLLGDSHLGNLDNYSSSAFQSEPLQPQPSAPHQMMSSGSISSSNPLDDDFGFDSHITSSNTVNPSSNTTSSGSNNSAQSSSSYTPGELISNTYNPVDHDSNYNASRVQIATHDTGENFNLDNSNYGMSDSSPPPPLSQHQQHHLNEPSSKDDEVDSGDSDSDDYEKYDHDSLVRGQTVLTSKHSEDQQHSQDEYDDEDDDGESSLIEYNDIEDDEVDVVKDNDFVYSTSAVADSANAVDKFPDNVQAPQLSPLDSSLSPQTSPTLQAPFHSEIPPFGSSEANDVATISQSDEGKVVDSPSFMPSDPFITSTSDAGTPSPVPVTSFGYDDPLKLSGVASSVETAAPSGQFVNDLAPEVIGGNDGVEVAGSENDDDSFDEQRCEIPAYSSLSMSTPVVASADPSFSQPKSPSPPISDPQLSVLDSDPYCTTIKHQQPSTFYNTQSINENRFSSEPDSSSEPTVQTGPNFTEPKEAQPQSTLEGRTWLKTIDPKEQEPEVNVKDLHGYRLILDLIYWRDVKKTAVVFGSMLFILLSLAIYSVLTVIAYLSLAILAVTLSFRVYKNIMQAVQKSGDGHPFKEYLECDIELNDQKTQKVVKLILKHTNSTVQELRRLFLIEDLVDSLKFGLLLWVLTYIGSWFNGMTIIINSVVIIFTLPKIYETYKVQIDNYLAMARSQFNKILQHPWVQSKLPFLKKKAKAQ</sequence>
<feature type="compositionally biased region" description="Polar residues" evidence="7">
    <location>
        <begin position="295"/>
        <end position="306"/>
    </location>
</feature>
<protein>
    <recommendedName>
        <fullName evidence="6">Reticulon-like protein</fullName>
    </recommendedName>
</protein>
<keyword evidence="2 6" id="KW-0812">Transmembrane</keyword>
<keyword evidence="3 6" id="KW-0256">Endoplasmic reticulum</keyword>
<dbReference type="KEGG" id="osn:115217396"/>